<reference evidence="2" key="1">
    <citation type="journal article" date="2014" name="Int. J. Syst. Evol. Microbiol.">
        <title>Complete genome sequence of Corynebacterium casei LMG S-19264T (=DSM 44701T), isolated from a smear-ripened cheese.</title>
        <authorList>
            <consortium name="US DOE Joint Genome Institute (JGI-PGF)"/>
            <person name="Walter F."/>
            <person name="Albersmeier A."/>
            <person name="Kalinowski J."/>
            <person name="Ruckert C."/>
        </authorList>
    </citation>
    <scope>NUCLEOTIDE SEQUENCE</scope>
    <source>
        <strain evidence="2">CGMCC 1.15448</strain>
    </source>
</reference>
<evidence type="ECO:0000313" key="3">
    <source>
        <dbReference type="Proteomes" id="UP000607559"/>
    </source>
</evidence>
<feature type="chain" id="PRO_5035281185" description="Lipoprotein" evidence="1">
    <location>
        <begin position="23"/>
        <end position="232"/>
    </location>
</feature>
<comment type="caution">
    <text evidence="2">The sequence shown here is derived from an EMBL/GenBank/DDBJ whole genome shotgun (WGS) entry which is preliminary data.</text>
</comment>
<dbReference type="Proteomes" id="UP000607559">
    <property type="component" value="Unassembled WGS sequence"/>
</dbReference>
<evidence type="ECO:0008006" key="4">
    <source>
        <dbReference type="Google" id="ProtNLM"/>
    </source>
</evidence>
<keyword evidence="3" id="KW-1185">Reference proteome</keyword>
<organism evidence="2 3">
    <name type="scientific">Puia dinghuensis</name>
    <dbReference type="NCBI Taxonomy" id="1792502"/>
    <lineage>
        <taxon>Bacteria</taxon>
        <taxon>Pseudomonadati</taxon>
        <taxon>Bacteroidota</taxon>
        <taxon>Chitinophagia</taxon>
        <taxon>Chitinophagales</taxon>
        <taxon>Chitinophagaceae</taxon>
        <taxon>Puia</taxon>
    </lineage>
</organism>
<keyword evidence="1" id="KW-0732">Signal</keyword>
<accession>A0A8J2XRV9</accession>
<reference evidence="2" key="2">
    <citation type="submission" date="2020-09" db="EMBL/GenBank/DDBJ databases">
        <authorList>
            <person name="Sun Q."/>
            <person name="Zhou Y."/>
        </authorList>
    </citation>
    <scope>NUCLEOTIDE SEQUENCE</scope>
    <source>
        <strain evidence="2">CGMCC 1.15448</strain>
    </source>
</reference>
<evidence type="ECO:0000256" key="1">
    <source>
        <dbReference type="SAM" id="SignalP"/>
    </source>
</evidence>
<evidence type="ECO:0000313" key="2">
    <source>
        <dbReference type="EMBL" id="GGB04668.1"/>
    </source>
</evidence>
<feature type="signal peptide" evidence="1">
    <location>
        <begin position="1"/>
        <end position="22"/>
    </location>
</feature>
<sequence>MRRFTLLTLLLASLFGCNTYQYLTLDSSQIPKTDKHSFSWENDTMRLTYAFMGKGGNMNLIIFNKSSQPIYINWKKSALIRDEHSFSLFDPHASFTGTETGKYVREINGVFVVPSGMDFIPPGTGITKDLPPVDQTGSFITFMPDSLVWHMATTFGGGQIKYQEASFDETRSPVRFKSYLTFMLGSENSPEFAETQSFYVSRVRQSKLSPELFGYQRQGDQFFIRFPSSSAP</sequence>
<protein>
    <recommendedName>
        <fullName evidence="4">Lipoprotein</fullName>
    </recommendedName>
</protein>
<dbReference type="AlphaFoldDB" id="A0A8J2XRV9"/>
<proteinExistence type="predicted"/>
<dbReference type="PROSITE" id="PS51257">
    <property type="entry name" value="PROKAR_LIPOPROTEIN"/>
    <property type="match status" value="1"/>
</dbReference>
<gene>
    <name evidence="2" type="ORF">GCM10011511_29960</name>
</gene>
<name>A0A8J2XRV9_9BACT</name>
<dbReference type="RefSeq" id="WP_188933035.1">
    <property type="nucleotide sequence ID" value="NZ_BMJC01000003.1"/>
</dbReference>
<dbReference type="EMBL" id="BMJC01000003">
    <property type="protein sequence ID" value="GGB04668.1"/>
    <property type="molecule type" value="Genomic_DNA"/>
</dbReference>